<dbReference type="Proteomes" id="UP001160148">
    <property type="component" value="Unassembled WGS sequence"/>
</dbReference>
<organism evidence="2 3">
    <name type="scientific">Macrosiphum euphorbiae</name>
    <name type="common">potato aphid</name>
    <dbReference type="NCBI Taxonomy" id="13131"/>
    <lineage>
        <taxon>Eukaryota</taxon>
        <taxon>Metazoa</taxon>
        <taxon>Ecdysozoa</taxon>
        <taxon>Arthropoda</taxon>
        <taxon>Hexapoda</taxon>
        <taxon>Insecta</taxon>
        <taxon>Pterygota</taxon>
        <taxon>Neoptera</taxon>
        <taxon>Paraneoptera</taxon>
        <taxon>Hemiptera</taxon>
        <taxon>Sternorrhyncha</taxon>
        <taxon>Aphidomorpha</taxon>
        <taxon>Aphidoidea</taxon>
        <taxon>Aphididae</taxon>
        <taxon>Macrosiphini</taxon>
        <taxon>Macrosiphum</taxon>
    </lineage>
</organism>
<name>A0AAV0XPH3_9HEMI</name>
<keyword evidence="3" id="KW-1185">Reference proteome</keyword>
<dbReference type="AlphaFoldDB" id="A0AAV0XPH3"/>
<comment type="caution">
    <text evidence="2">The sequence shown here is derived from an EMBL/GenBank/DDBJ whole genome shotgun (WGS) entry which is preliminary data.</text>
</comment>
<dbReference type="EMBL" id="CARXXK010000339">
    <property type="protein sequence ID" value="CAI6370375.1"/>
    <property type="molecule type" value="Genomic_DNA"/>
</dbReference>
<sequence length="79" mass="8865">MEILHMAQLETVTLQGPAGARQGGRPVSPEGLTDRRDLGVLKFRESLYAIKRYEADKVRNTQATRRCGRVNVRVRARSG</sequence>
<gene>
    <name evidence="2" type="ORF">MEUPH1_LOCUS24502</name>
</gene>
<accession>A0AAV0XPH3</accession>
<reference evidence="2 3" key="1">
    <citation type="submission" date="2023-01" db="EMBL/GenBank/DDBJ databases">
        <authorList>
            <person name="Whitehead M."/>
        </authorList>
    </citation>
    <scope>NUCLEOTIDE SEQUENCE [LARGE SCALE GENOMIC DNA]</scope>
</reference>
<evidence type="ECO:0000256" key="1">
    <source>
        <dbReference type="SAM" id="MobiDB-lite"/>
    </source>
</evidence>
<proteinExistence type="predicted"/>
<evidence type="ECO:0000313" key="3">
    <source>
        <dbReference type="Proteomes" id="UP001160148"/>
    </source>
</evidence>
<evidence type="ECO:0000313" key="2">
    <source>
        <dbReference type="EMBL" id="CAI6370375.1"/>
    </source>
</evidence>
<feature type="region of interest" description="Disordered" evidence="1">
    <location>
        <begin position="14"/>
        <end position="33"/>
    </location>
</feature>
<protein>
    <submittedName>
        <fullName evidence="2">Uncharacterized protein</fullName>
    </submittedName>
</protein>